<keyword evidence="2 3" id="KW-0143">Chaperone</keyword>
<dbReference type="GO" id="GO:0005737">
    <property type="term" value="C:cytoplasm"/>
    <property type="evidence" value="ECO:0007669"/>
    <property type="project" value="UniProtKB-SubCell"/>
</dbReference>
<dbReference type="GO" id="GO:0051082">
    <property type="term" value="F:unfolded protein binding"/>
    <property type="evidence" value="ECO:0007669"/>
    <property type="project" value="TreeGrafter"/>
</dbReference>
<dbReference type="InterPro" id="IPR000740">
    <property type="entry name" value="GrpE"/>
</dbReference>
<dbReference type="InterPro" id="IPR009012">
    <property type="entry name" value="GrpE_head"/>
</dbReference>
<comment type="function">
    <text evidence="3 4">Participates actively in the response to hyperosmotic and heat shock by preventing the aggregation of stress-denatured proteins, in association with DnaK and GrpE. It is the nucleotide exchange factor for DnaK and may function as a thermosensor. Unfolded proteins bind initially to DnaJ; upon interaction with the DnaJ-bound protein, DnaK hydrolyzes its bound ATP, resulting in the formation of a stable complex. GrpE releases ADP from DnaK; ATP binding to DnaK triggers the release of the substrate protein, thus completing the reaction cycle. Several rounds of ATP-dependent interactions between DnaJ, DnaK and GrpE are required for fully efficient folding.</text>
</comment>
<protein>
    <recommendedName>
        <fullName evidence="3 4">Protein GrpE</fullName>
    </recommendedName>
    <alternativeName>
        <fullName evidence="3">HSP-70 cofactor</fullName>
    </alternativeName>
</protein>
<keyword evidence="3 4" id="KW-0346">Stress response</keyword>
<evidence type="ECO:0000256" key="5">
    <source>
        <dbReference type="RuleBase" id="RU004478"/>
    </source>
</evidence>
<dbReference type="InterPro" id="IPR013805">
    <property type="entry name" value="GrpE_CC"/>
</dbReference>
<evidence type="ECO:0000256" key="7">
    <source>
        <dbReference type="SAM" id="MobiDB-lite"/>
    </source>
</evidence>
<dbReference type="Gene3D" id="3.90.20.20">
    <property type="match status" value="1"/>
</dbReference>
<dbReference type="GO" id="GO:0051087">
    <property type="term" value="F:protein-folding chaperone binding"/>
    <property type="evidence" value="ECO:0007669"/>
    <property type="project" value="InterPro"/>
</dbReference>
<dbReference type="Proteomes" id="UP000070572">
    <property type="component" value="Unassembled WGS sequence"/>
</dbReference>
<dbReference type="GO" id="GO:0042803">
    <property type="term" value="F:protein homodimerization activity"/>
    <property type="evidence" value="ECO:0007669"/>
    <property type="project" value="InterPro"/>
</dbReference>
<proteinExistence type="inferred from homology"/>
<dbReference type="GO" id="GO:0006457">
    <property type="term" value="P:protein folding"/>
    <property type="evidence" value="ECO:0007669"/>
    <property type="project" value="InterPro"/>
</dbReference>
<feature type="region of interest" description="Disordered" evidence="7">
    <location>
        <begin position="1"/>
        <end position="133"/>
    </location>
</feature>
<dbReference type="Gene3D" id="2.30.22.10">
    <property type="entry name" value="Head domain of nucleotide exchange factor GrpE"/>
    <property type="match status" value="1"/>
</dbReference>
<dbReference type="SUPFAM" id="SSF51064">
    <property type="entry name" value="Head domain of nucleotide exchange factor GrpE"/>
    <property type="match status" value="1"/>
</dbReference>
<evidence type="ECO:0000256" key="1">
    <source>
        <dbReference type="ARBA" id="ARBA00009054"/>
    </source>
</evidence>
<dbReference type="Pfam" id="PF01025">
    <property type="entry name" value="GrpE"/>
    <property type="match status" value="1"/>
</dbReference>
<evidence type="ECO:0000313" key="8">
    <source>
        <dbReference type="EMBL" id="KXB80729.1"/>
    </source>
</evidence>
<evidence type="ECO:0000256" key="6">
    <source>
        <dbReference type="SAM" id="Coils"/>
    </source>
</evidence>
<sequence>MGAPPTGGKSLDEHNGKRRIKIKVKDPLHPTSEPEPEKPADASASPADQPPTTGAPEATAGNQDKKAEGFPADASVESALVDSEKPGEAAQEENAAFADLAARLGEEIADAPVPAEEVDSVSADTHTDPEPAVEIDQLKAQVAELKEQLARARAETFNLQQEYSGYVKRSKSDMSAHHSEGQKAVLQVLLGVLDDVQAARDAGDLKGPFEAIAKKLENTLETNFGLTRYGSAGEEFDPNVHEALMAQSGGEGEPSIAQVLQPGYKVGEDVLRATKVIVNNPD</sequence>
<dbReference type="CDD" id="cd00446">
    <property type="entry name" value="GrpE"/>
    <property type="match status" value="1"/>
</dbReference>
<comment type="subcellular location">
    <subcellularLocation>
        <location evidence="3">Cytoplasm</location>
    </subcellularLocation>
</comment>
<evidence type="ECO:0000256" key="2">
    <source>
        <dbReference type="ARBA" id="ARBA00023186"/>
    </source>
</evidence>
<comment type="caution">
    <text evidence="8">The sequence shown here is derived from an EMBL/GenBank/DDBJ whole genome shotgun (WGS) entry which is preliminary data.</text>
</comment>
<comment type="subunit">
    <text evidence="3">Homodimer.</text>
</comment>
<gene>
    <name evidence="3" type="primary">grpE</name>
    <name evidence="8" type="ORF">HMPREF1862_01036</name>
</gene>
<dbReference type="PANTHER" id="PTHR21237:SF23">
    <property type="entry name" value="GRPE PROTEIN HOMOLOG, MITOCHONDRIAL"/>
    <property type="match status" value="1"/>
</dbReference>
<dbReference type="AlphaFoldDB" id="A0AB34WZC4"/>
<evidence type="ECO:0000313" key="9">
    <source>
        <dbReference type="Proteomes" id="UP000070572"/>
    </source>
</evidence>
<accession>A0AB34WZC4</accession>
<dbReference type="PRINTS" id="PR00773">
    <property type="entry name" value="GRPEPROTEIN"/>
</dbReference>
<dbReference type="PANTHER" id="PTHR21237">
    <property type="entry name" value="GRPE PROTEIN"/>
    <property type="match status" value="1"/>
</dbReference>
<organism evidence="8 9">
    <name type="scientific">Varibaculum cambriense</name>
    <dbReference type="NCBI Taxonomy" id="184870"/>
    <lineage>
        <taxon>Bacteria</taxon>
        <taxon>Bacillati</taxon>
        <taxon>Actinomycetota</taxon>
        <taxon>Actinomycetes</taxon>
        <taxon>Actinomycetales</taxon>
        <taxon>Actinomycetaceae</taxon>
        <taxon>Varibaculum</taxon>
    </lineage>
</organism>
<dbReference type="EMBL" id="LSDN01000014">
    <property type="protein sequence ID" value="KXB80729.1"/>
    <property type="molecule type" value="Genomic_DNA"/>
</dbReference>
<reference evidence="8 9" key="1">
    <citation type="submission" date="2016-01" db="EMBL/GenBank/DDBJ databases">
        <authorList>
            <person name="Mitreva M."/>
            <person name="Pepin K.H."/>
            <person name="Mihindukulasuriya K.A."/>
            <person name="Fulton R."/>
            <person name="Fronick C."/>
            <person name="O'Laughlin M."/>
            <person name="Miner T."/>
            <person name="Herter B."/>
            <person name="Rosa B.A."/>
            <person name="Cordes M."/>
            <person name="Tomlinson C."/>
            <person name="Wollam A."/>
            <person name="Palsikar V.B."/>
            <person name="Mardis E.R."/>
            <person name="Wilson R.K."/>
        </authorList>
    </citation>
    <scope>NUCLEOTIDE SEQUENCE [LARGE SCALE GENOMIC DNA]</scope>
    <source>
        <strain evidence="8 9">DNF00696</strain>
    </source>
</reference>
<keyword evidence="6" id="KW-0175">Coiled coil</keyword>
<dbReference type="PROSITE" id="PS01071">
    <property type="entry name" value="GRPE"/>
    <property type="match status" value="1"/>
</dbReference>
<feature type="coiled-coil region" evidence="6">
    <location>
        <begin position="135"/>
        <end position="162"/>
    </location>
</feature>
<keyword evidence="3" id="KW-0963">Cytoplasm</keyword>
<comment type="similarity">
    <text evidence="1 3 5">Belongs to the GrpE family.</text>
</comment>
<name>A0AB34WZC4_9ACTO</name>
<feature type="compositionally biased region" description="Low complexity" evidence="7">
    <location>
        <begin position="41"/>
        <end position="51"/>
    </location>
</feature>
<evidence type="ECO:0000256" key="4">
    <source>
        <dbReference type="RuleBase" id="RU000639"/>
    </source>
</evidence>
<dbReference type="HAMAP" id="MF_01151">
    <property type="entry name" value="GrpE"/>
    <property type="match status" value="1"/>
</dbReference>
<evidence type="ECO:0000256" key="3">
    <source>
        <dbReference type="HAMAP-Rule" id="MF_01151"/>
    </source>
</evidence>
<dbReference type="SUPFAM" id="SSF58014">
    <property type="entry name" value="Coiled-coil domain of nucleotide exchange factor GrpE"/>
    <property type="match status" value="1"/>
</dbReference>
<dbReference type="GO" id="GO:0000774">
    <property type="term" value="F:adenyl-nucleotide exchange factor activity"/>
    <property type="evidence" value="ECO:0007669"/>
    <property type="project" value="InterPro"/>
</dbReference>